<feature type="chain" id="PRO_5001965701" evidence="1">
    <location>
        <begin position="21"/>
        <end position="86"/>
    </location>
</feature>
<evidence type="ECO:0000313" key="3">
    <source>
        <dbReference type="Proteomes" id="UP000029981"/>
    </source>
</evidence>
<reference evidence="2 3" key="3">
    <citation type="journal article" date="2010" name="BMC Genomics">
        <title>Transcriptome sequencing and comparative analysis of cucumber flowers with different sex types.</title>
        <authorList>
            <person name="Guo S."/>
            <person name="Zheng Y."/>
            <person name="Joung J.G."/>
            <person name="Liu S."/>
            <person name="Zhang Z."/>
            <person name="Crasta O.R."/>
            <person name="Sobral B.W."/>
            <person name="Xu Y."/>
            <person name="Huang S."/>
            <person name="Fei Z."/>
        </authorList>
    </citation>
    <scope>NUCLEOTIDE SEQUENCE [LARGE SCALE GENOMIC DNA]</scope>
    <source>
        <strain evidence="3">cv. 9930</strain>
    </source>
</reference>
<dbReference type="Proteomes" id="UP000029981">
    <property type="component" value="Chromosome 4"/>
</dbReference>
<dbReference type="Gramene" id="KGN55012">
    <property type="protein sequence ID" value="KGN55012"/>
    <property type="gene ID" value="Csa_4G622220"/>
</dbReference>
<organism evidence="2 3">
    <name type="scientific">Cucumis sativus</name>
    <name type="common">Cucumber</name>
    <dbReference type="NCBI Taxonomy" id="3659"/>
    <lineage>
        <taxon>Eukaryota</taxon>
        <taxon>Viridiplantae</taxon>
        <taxon>Streptophyta</taxon>
        <taxon>Embryophyta</taxon>
        <taxon>Tracheophyta</taxon>
        <taxon>Spermatophyta</taxon>
        <taxon>Magnoliopsida</taxon>
        <taxon>eudicotyledons</taxon>
        <taxon>Gunneridae</taxon>
        <taxon>Pentapetalae</taxon>
        <taxon>rosids</taxon>
        <taxon>fabids</taxon>
        <taxon>Cucurbitales</taxon>
        <taxon>Cucurbitaceae</taxon>
        <taxon>Benincaseae</taxon>
        <taxon>Cucumis</taxon>
    </lineage>
</organism>
<reference evidence="2 3" key="1">
    <citation type="journal article" date="2009" name="Nat. Genet.">
        <title>The genome of the cucumber, Cucumis sativus L.</title>
        <authorList>
            <person name="Huang S."/>
            <person name="Li R."/>
            <person name="Zhang Z."/>
            <person name="Li L."/>
            <person name="Gu X."/>
            <person name="Fan W."/>
            <person name="Lucas W.J."/>
            <person name="Wang X."/>
            <person name="Xie B."/>
            <person name="Ni P."/>
            <person name="Ren Y."/>
            <person name="Zhu H."/>
            <person name="Li J."/>
            <person name="Lin K."/>
            <person name="Jin W."/>
            <person name="Fei Z."/>
            <person name="Li G."/>
            <person name="Staub J."/>
            <person name="Kilian A."/>
            <person name="van der Vossen E.A."/>
            <person name="Wu Y."/>
            <person name="Guo J."/>
            <person name="He J."/>
            <person name="Jia Z."/>
            <person name="Ren Y."/>
            <person name="Tian G."/>
            <person name="Lu Y."/>
            <person name="Ruan J."/>
            <person name="Qian W."/>
            <person name="Wang M."/>
            <person name="Huang Q."/>
            <person name="Li B."/>
            <person name="Xuan Z."/>
            <person name="Cao J."/>
            <person name="Asan"/>
            <person name="Wu Z."/>
            <person name="Zhang J."/>
            <person name="Cai Q."/>
            <person name="Bai Y."/>
            <person name="Zhao B."/>
            <person name="Han Y."/>
            <person name="Li Y."/>
            <person name="Li X."/>
            <person name="Wang S."/>
            <person name="Shi Q."/>
            <person name="Liu S."/>
            <person name="Cho W.K."/>
            <person name="Kim J.Y."/>
            <person name="Xu Y."/>
            <person name="Heller-Uszynska K."/>
            <person name="Miao H."/>
            <person name="Cheng Z."/>
            <person name="Zhang S."/>
            <person name="Wu J."/>
            <person name="Yang Y."/>
            <person name="Kang H."/>
            <person name="Li M."/>
            <person name="Liang H."/>
            <person name="Ren X."/>
            <person name="Shi Z."/>
            <person name="Wen M."/>
            <person name="Jian M."/>
            <person name="Yang H."/>
            <person name="Zhang G."/>
            <person name="Yang Z."/>
            <person name="Chen R."/>
            <person name="Liu S."/>
            <person name="Li J."/>
            <person name="Ma L."/>
            <person name="Liu H."/>
            <person name="Zhou Y."/>
            <person name="Zhao J."/>
            <person name="Fang X."/>
            <person name="Li G."/>
            <person name="Fang L."/>
            <person name="Li Y."/>
            <person name="Liu D."/>
            <person name="Zheng H."/>
            <person name="Zhang Y."/>
            <person name="Qin N."/>
            <person name="Li Z."/>
            <person name="Yang G."/>
            <person name="Yang S."/>
            <person name="Bolund L."/>
            <person name="Kristiansen K."/>
            <person name="Zheng H."/>
            <person name="Li S."/>
            <person name="Zhang X."/>
            <person name="Yang H."/>
            <person name="Wang J."/>
            <person name="Sun R."/>
            <person name="Zhang B."/>
            <person name="Jiang S."/>
            <person name="Wang J."/>
            <person name="Du Y."/>
            <person name="Li S."/>
        </authorList>
    </citation>
    <scope>NUCLEOTIDE SEQUENCE [LARGE SCALE GENOMIC DNA]</scope>
    <source>
        <strain evidence="3">cv. 9930</strain>
    </source>
</reference>
<reference evidence="2 3" key="2">
    <citation type="journal article" date="2009" name="PLoS ONE">
        <title>An integrated genetic and cytogenetic map of the cucumber genome.</title>
        <authorList>
            <person name="Ren Y."/>
            <person name="Zhang Z."/>
            <person name="Liu J."/>
            <person name="Staub J.E."/>
            <person name="Han Y."/>
            <person name="Cheng Z."/>
            <person name="Li X."/>
            <person name="Lu J."/>
            <person name="Miao H."/>
            <person name="Kang H."/>
            <person name="Xie B."/>
            <person name="Gu X."/>
            <person name="Wang X."/>
            <person name="Du Y."/>
            <person name="Jin W."/>
            <person name="Huang S."/>
        </authorList>
    </citation>
    <scope>NUCLEOTIDE SEQUENCE [LARGE SCALE GENOMIC DNA]</scope>
    <source>
        <strain evidence="3">cv. 9930</strain>
    </source>
</reference>
<keyword evidence="3" id="KW-1185">Reference proteome</keyword>
<accession>A0A0A0L365</accession>
<gene>
    <name evidence="2" type="ORF">Csa_4G622220</name>
</gene>
<dbReference type="EMBL" id="CM002925">
    <property type="protein sequence ID" value="KGN55012.1"/>
    <property type="molecule type" value="Genomic_DNA"/>
</dbReference>
<evidence type="ECO:0000313" key="2">
    <source>
        <dbReference type="EMBL" id="KGN55012.1"/>
    </source>
</evidence>
<feature type="signal peptide" evidence="1">
    <location>
        <begin position="1"/>
        <end position="20"/>
    </location>
</feature>
<evidence type="ECO:0000256" key="1">
    <source>
        <dbReference type="SAM" id="SignalP"/>
    </source>
</evidence>
<keyword evidence="1" id="KW-0732">Signal</keyword>
<name>A0A0A0L365_CUCSA</name>
<dbReference type="AlphaFoldDB" id="A0A0A0L365"/>
<sequence>MHLQFLVKWLFFVLRLTVNGFVEEEGLRENCWASDGNYYAKVLDMMKMRMKDFPIQLAARPQLQLSLDNILYGCSSISNFYVCCAR</sequence>
<protein>
    <submittedName>
        <fullName evidence="2">Uncharacterized protein</fullName>
    </submittedName>
</protein>
<proteinExistence type="predicted"/>
<reference evidence="2 3" key="4">
    <citation type="journal article" date="2011" name="BMC Genomics">
        <title>RNA-Seq improves annotation of protein-coding genes in the cucumber genome.</title>
        <authorList>
            <person name="Li Z."/>
            <person name="Zhang Z."/>
            <person name="Yan P."/>
            <person name="Huang S."/>
            <person name="Fei Z."/>
            <person name="Lin K."/>
        </authorList>
    </citation>
    <scope>NUCLEOTIDE SEQUENCE [LARGE SCALE GENOMIC DNA]</scope>
    <source>
        <strain evidence="3">cv. 9930</strain>
    </source>
</reference>